<protein>
    <submittedName>
        <fullName evidence="2">Uncharacterized protein</fullName>
    </submittedName>
</protein>
<evidence type="ECO:0000256" key="1">
    <source>
        <dbReference type="SAM" id="MobiDB-lite"/>
    </source>
</evidence>
<dbReference type="GO" id="GO:0003713">
    <property type="term" value="F:transcription coactivator activity"/>
    <property type="evidence" value="ECO:0007669"/>
    <property type="project" value="InterPro"/>
</dbReference>
<dbReference type="InterPro" id="IPR044852">
    <property type="entry name" value="WBP2-like"/>
</dbReference>
<feature type="compositionally biased region" description="Basic and acidic residues" evidence="1">
    <location>
        <begin position="296"/>
        <end position="312"/>
    </location>
</feature>
<dbReference type="EMBL" id="RZGK01000003">
    <property type="protein sequence ID" value="KAF9700763.1"/>
    <property type="molecule type" value="Genomic_DNA"/>
</dbReference>
<evidence type="ECO:0000313" key="2">
    <source>
        <dbReference type="EMBL" id="KAF9700763.1"/>
    </source>
</evidence>
<sequence>MSVKYVSSRFLYLRVPAGGGLELGVGGIAAPRHTPRADTRTRSMGNMKKRTDRKRSWVMIAENGGYTPLPGEQTLYQSPQRTTLSLQTSHHHPPSETYSQQCKSGVVYLTNRRIIYLPVSPTPTFQSFAVPILNVADSRVTAPWFGANKWEAVIYPVTGGGIPSQHGELDCVMEFKEGGAFDFHNTFERLKERLRQTIDVARESGVDETVAAGSVNMEDLPAYEDTRQHTRVPDAPLSPPASAGLSGADAGGPVTAAAEVESPRRSSPLQSPQPFQPPSEPPPGYEEVQRSSIADELERRLSDPHWDDELRR</sequence>
<dbReference type="SUPFAM" id="SSF50729">
    <property type="entry name" value="PH domain-like"/>
    <property type="match status" value="1"/>
</dbReference>
<dbReference type="OrthoDB" id="1259151at2759"/>
<proteinExistence type="predicted"/>
<name>A0A8H7MM22_9PLEO</name>
<organism evidence="2 3">
    <name type="scientific">Ascochyta lentis</name>
    <dbReference type="NCBI Taxonomy" id="205686"/>
    <lineage>
        <taxon>Eukaryota</taxon>
        <taxon>Fungi</taxon>
        <taxon>Dikarya</taxon>
        <taxon>Ascomycota</taxon>
        <taxon>Pezizomycotina</taxon>
        <taxon>Dothideomycetes</taxon>
        <taxon>Pleosporomycetidae</taxon>
        <taxon>Pleosporales</taxon>
        <taxon>Pleosporineae</taxon>
        <taxon>Didymellaceae</taxon>
        <taxon>Ascochyta</taxon>
    </lineage>
</organism>
<dbReference type="Proteomes" id="UP000651452">
    <property type="component" value="Unassembled WGS sequence"/>
</dbReference>
<evidence type="ECO:0000313" key="3">
    <source>
        <dbReference type="Proteomes" id="UP000651452"/>
    </source>
</evidence>
<dbReference type="PANTHER" id="PTHR31606:SF1">
    <property type="entry name" value="WW DOMAIN BINDING PROTEIN 2, ISOFORM E"/>
    <property type="match status" value="1"/>
</dbReference>
<keyword evidence="3" id="KW-1185">Reference proteome</keyword>
<dbReference type="CDD" id="cd13214">
    <property type="entry name" value="PH-GRAM_WBP2"/>
    <property type="match status" value="1"/>
</dbReference>
<reference evidence="2" key="1">
    <citation type="submission" date="2018-12" db="EMBL/GenBank/DDBJ databases">
        <authorList>
            <person name="Syme R.A."/>
            <person name="Farfan-Caceres L."/>
            <person name="Lichtenzveig J."/>
        </authorList>
    </citation>
    <scope>NUCLEOTIDE SEQUENCE</scope>
    <source>
        <strain evidence="2">Al4</strain>
    </source>
</reference>
<feature type="region of interest" description="Disordered" evidence="1">
    <location>
        <begin position="32"/>
        <end position="52"/>
    </location>
</feature>
<accession>A0A8H7MM22</accession>
<comment type="caution">
    <text evidence="2">The sequence shown here is derived from an EMBL/GenBank/DDBJ whole genome shotgun (WGS) entry which is preliminary data.</text>
</comment>
<dbReference type="PANTHER" id="PTHR31606">
    <property type="entry name" value="WW DOMAIN BINDING PROTEIN 2, ISOFORM E"/>
    <property type="match status" value="1"/>
</dbReference>
<reference evidence="2" key="2">
    <citation type="submission" date="2020-09" db="EMBL/GenBank/DDBJ databases">
        <title>Reference genome assembly for Australian Ascochyta lentis isolate Al4.</title>
        <authorList>
            <person name="Lee R.C."/>
            <person name="Farfan-Caceres L.M."/>
            <person name="Debler J.W."/>
            <person name="Williams A.H."/>
            <person name="Henares B.M."/>
        </authorList>
    </citation>
    <scope>NUCLEOTIDE SEQUENCE</scope>
    <source>
        <strain evidence="2">Al4</strain>
    </source>
</reference>
<feature type="compositionally biased region" description="Pro residues" evidence="1">
    <location>
        <begin position="274"/>
        <end position="284"/>
    </location>
</feature>
<feature type="compositionally biased region" description="Low complexity" evidence="1">
    <location>
        <begin position="240"/>
        <end position="253"/>
    </location>
</feature>
<gene>
    <name evidence="2" type="ORF">EKO04_001321</name>
</gene>
<dbReference type="AlphaFoldDB" id="A0A8H7MM22"/>
<feature type="region of interest" description="Disordered" evidence="1">
    <location>
        <begin position="225"/>
        <end position="312"/>
    </location>
</feature>
<dbReference type="GO" id="GO:0031490">
    <property type="term" value="F:chromatin DNA binding"/>
    <property type="evidence" value="ECO:0007669"/>
    <property type="project" value="TreeGrafter"/>
</dbReference>
<dbReference type="GO" id="GO:0005634">
    <property type="term" value="C:nucleus"/>
    <property type="evidence" value="ECO:0007669"/>
    <property type="project" value="TreeGrafter"/>
</dbReference>